<dbReference type="AlphaFoldDB" id="A0A3B0A3U7"/>
<sequence>MALASYPVGVSWRPSWTTLLAGTGAAAALAMGCLLDWIKPTFAEQMPVTANIVAGAALVPAEIFVVYGVVDRLLSRRRQQRWTSVAAELAQAIGQKWSDLRELLLCMRRFDDHPNGVLDPEAVITRAESVWEALHLQDEAQPGEVRGTADARWELPDGCDEALGDVLGVWLQLWPAGLDTERRALQRRIANVLLPRLAVDDPELTSAARLLVDAMNDLDDLLQGLDEVEEPFPTSPYWTSDVSEPGDADMDTRPVIAHGAPECALGNLRELRRTLHAVDQLIERGDRLIKLLTDRRQ</sequence>
<proteinExistence type="predicted"/>
<evidence type="ECO:0000256" key="1">
    <source>
        <dbReference type="SAM" id="Phobius"/>
    </source>
</evidence>
<evidence type="ECO:0000313" key="2">
    <source>
        <dbReference type="EMBL" id="RKN55315.1"/>
    </source>
</evidence>
<keyword evidence="3" id="KW-1185">Reference proteome</keyword>
<keyword evidence="1" id="KW-0812">Transmembrane</keyword>
<dbReference type="EMBL" id="RBAN01000002">
    <property type="protein sequence ID" value="RKN55315.1"/>
    <property type="molecule type" value="Genomic_DNA"/>
</dbReference>
<comment type="caution">
    <text evidence="2">The sequence shown here is derived from an EMBL/GenBank/DDBJ whole genome shotgun (WGS) entry which is preliminary data.</text>
</comment>
<evidence type="ECO:0000313" key="3">
    <source>
        <dbReference type="Proteomes" id="UP000279968"/>
    </source>
</evidence>
<dbReference type="Proteomes" id="UP000279968">
    <property type="component" value="Unassembled WGS sequence"/>
</dbReference>
<reference evidence="2 3" key="1">
    <citation type="journal article" date="2015" name="Int. J. Syst. Evol. Microbiol.">
        <title>Micromonospora costi sp. nov., isolated from a leaf of Costus speciosus.</title>
        <authorList>
            <person name="Thawai C."/>
        </authorList>
    </citation>
    <scope>NUCLEOTIDE SEQUENCE [LARGE SCALE GENOMIC DNA]</scope>
    <source>
        <strain evidence="2 3">CS1-12</strain>
    </source>
</reference>
<feature type="transmembrane region" description="Helical" evidence="1">
    <location>
        <begin position="16"/>
        <end position="38"/>
    </location>
</feature>
<accession>A0A3B0A3U7</accession>
<keyword evidence="1" id="KW-1133">Transmembrane helix</keyword>
<gene>
    <name evidence="2" type="ORF">D7193_11520</name>
</gene>
<keyword evidence="1" id="KW-0472">Membrane</keyword>
<name>A0A3B0A3U7_9ACTN</name>
<feature type="transmembrane region" description="Helical" evidence="1">
    <location>
        <begin position="50"/>
        <end position="70"/>
    </location>
</feature>
<organism evidence="2 3">
    <name type="scientific">Micromonospora costi</name>
    <dbReference type="NCBI Taxonomy" id="1530042"/>
    <lineage>
        <taxon>Bacteria</taxon>
        <taxon>Bacillati</taxon>
        <taxon>Actinomycetota</taxon>
        <taxon>Actinomycetes</taxon>
        <taxon>Micromonosporales</taxon>
        <taxon>Micromonosporaceae</taxon>
        <taxon>Micromonospora</taxon>
    </lineage>
</organism>
<protein>
    <submittedName>
        <fullName evidence="2">Uncharacterized protein</fullName>
    </submittedName>
</protein>